<dbReference type="OrthoDB" id="9759664at2"/>
<name>A0A517YBD3_9BACT</name>
<organism evidence="14 15">
    <name type="scientific">Anatilimnocola aggregata</name>
    <dbReference type="NCBI Taxonomy" id="2528021"/>
    <lineage>
        <taxon>Bacteria</taxon>
        <taxon>Pseudomonadati</taxon>
        <taxon>Planctomycetota</taxon>
        <taxon>Planctomycetia</taxon>
        <taxon>Pirellulales</taxon>
        <taxon>Pirellulaceae</taxon>
        <taxon>Anatilimnocola</taxon>
    </lineage>
</organism>
<dbReference type="InterPro" id="IPR029061">
    <property type="entry name" value="THDP-binding"/>
</dbReference>
<evidence type="ECO:0000256" key="6">
    <source>
        <dbReference type="ARBA" id="ARBA00023052"/>
    </source>
</evidence>
<comment type="cofactor">
    <cofactor evidence="1 9">
        <name>thiamine diphosphate</name>
        <dbReference type="ChEBI" id="CHEBI:58937"/>
    </cofactor>
</comment>
<evidence type="ECO:0000256" key="2">
    <source>
        <dbReference type="ARBA" id="ARBA00003157"/>
    </source>
</evidence>
<dbReference type="Gene3D" id="3.40.50.970">
    <property type="match status" value="2"/>
</dbReference>
<dbReference type="EC" id="1.2.4.1" evidence="3 9"/>
<dbReference type="KEGG" id="aagg:ETAA8_26190"/>
<keyword evidence="5 9" id="KW-0560">Oxidoreductase</keyword>
<evidence type="ECO:0000256" key="4">
    <source>
        <dbReference type="ARBA" id="ARBA00017172"/>
    </source>
</evidence>
<dbReference type="SUPFAM" id="SSF52922">
    <property type="entry name" value="TK C-terminal domain-like"/>
    <property type="match status" value="1"/>
</dbReference>
<dbReference type="InterPro" id="IPR041621">
    <property type="entry name" value="PDH_E1_M"/>
</dbReference>
<dbReference type="InterPro" id="IPR035807">
    <property type="entry name" value="PDC_E1_N"/>
</dbReference>
<evidence type="ECO:0000256" key="3">
    <source>
        <dbReference type="ARBA" id="ARBA00012281"/>
    </source>
</evidence>
<dbReference type="PANTHER" id="PTHR43825">
    <property type="entry name" value="PYRUVATE DEHYDROGENASE E1 COMPONENT"/>
    <property type="match status" value="1"/>
</dbReference>
<dbReference type="PIRSF" id="PIRSF000156">
    <property type="entry name" value="Pyruvate_dh_E1"/>
    <property type="match status" value="1"/>
</dbReference>
<dbReference type="Proteomes" id="UP000315017">
    <property type="component" value="Chromosome"/>
</dbReference>
<dbReference type="RefSeq" id="WP_145088428.1">
    <property type="nucleotide sequence ID" value="NZ_CP036274.1"/>
</dbReference>
<dbReference type="EMBL" id="CP036274">
    <property type="protein sequence ID" value="QDU27531.1"/>
    <property type="molecule type" value="Genomic_DNA"/>
</dbReference>
<dbReference type="InterPro" id="IPR009014">
    <property type="entry name" value="Transketo_C/PFOR_II"/>
</dbReference>
<evidence type="ECO:0000256" key="1">
    <source>
        <dbReference type="ARBA" id="ARBA00001964"/>
    </source>
</evidence>
<evidence type="ECO:0000256" key="5">
    <source>
        <dbReference type="ARBA" id="ARBA00023002"/>
    </source>
</evidence>
<dbReference type="PANTHER" id="PTHR43825:SF3">
    <property type="entry name" value="PYRUVATE DEHYDROGENASE E1 COMPONENT"/>
    <property type="match status" value="1"/>
</dbReference>
<reference evidence="14 15" key="1">
    <citation type="submission" date="2019-02" db="EMBL/GenBank/DDBJ databases">
        <title>Deep-cultivation of Planctomycetes and their phenomic and genomic characterization uncovers novel biology.</title>
        <authorList>
            <person name="Wiegand S."/>
            <person name="Jogler M."/>
            <person name="Boedeker C."/>
            <person name="Pinto D."/>
            <person name="Vollmers J."/>
            <person name="Rivas-Marin E."/>
            <person name="Kohn T."/>
            <person name="Peeters S.H."/>
            <person name="Heuer A."/>
            <person name="Rast P."/>
            <person name="Oberbeckmann S."/>
            <person name="Bunk B."/>
            <person name="Jeske O."/>
            <person name="Meyerdierks A."/>
            <person name="Storesund J.E."/>
            <person name="Kallscheuer N."/>
            <person name="Luecker S."/>
            <person name="Lage O.M."/>
            <person name="Pohl T."/>
            <person name="Merkel B.J."/>
            <person name="Hornburger P."/>
            <person name="Mueller R.-W."/>
            <person name="Bruemmer F."/>
            <person name="Labrenz M."/>
            <person name="Spormann A.M."/>
            <person name="Op den Camp H."/>
            <person name="Overmann J."/>
            <person name="Amann R."/>
            <person name="Jetten M.S.M."/>
            <person name="Mascher T."/>
            <person name="Medema M.H."/>
            <person name="Devos D.P."/>
            <person name="Kaster A.-K."/>
            <person name="Ovreas L."/>
            <person name="Rohde M."/>
            <person name="Galperin M.Y."/>
            <person name="Jogler C."/>
        </authorList>
    </citation>
    <scope>NUCLEOTIDE SEQUENCE [LARGE SCALE GENOMIC DNA]</scope>
    <source>
        <strain evidence="14 15">ETA_A8</strain>
    </source>
</reference>
<evidence type="ECO:0000256" key="7">
    <source>
        <dbReference type="ARBA" id="ARBA00023317"/>
    </source>
</evidence>
<evidence type="ECO:0000313" key="15">
    <source>
        <dbReference type="Proteomes" id="UP000315017"/>
    </source>
</evidence>
<dbReference type="AlphaFoldDB" id="A0A517YBD3"/>
<comment type="cofactor">
    <cofactor evidence="10">
        <name>Mg(2+)</name>
        <dbReference type="ChEBI" id="CHEBI:18420"/>
    </cofactor>
</comment>
<dbReference type="NCBIfam" id="TIGR00759">
    <property type="entry name" value="aceE"/>
    <property type="match status" value="1"/>
</dbReference>
<feature type="binding site" evidence="10">
    <location>
        <position position="276"/>
    </location>
    <ligand>
        <name>Mg(2+)</name>
        <dbReference type="ChEBI" id="CHEBI:18420"/>
    </ligand>
</feature>
<dbReference type="CDD" id="cd02017">
    <property type="entry name" value="TPP_E1_EcPDC_like"/>
    <property type="match status" value="1"/>
</dbReference>
<feature type="binding site" evidence="10">
    <location>
        <position position="278"/>
    </location>
    <ligand>
        <name>Mg(2+)</name>
        <dbReference type="ChEBI" id="CHEBI:18420"/>
    </ligand>
</feature>
<dbReference type="InterPro" id="IPR005474">
    <property type="entry name" value="Transketolase_N"/>
</dbReference>
<comment type="catalytic activity">
    <reaction evidence="8 9">
        <text>N(6)-[(R)-lipoyl]-L-lysyl-[protein] + pyruvate + H(+) = N(6)-[(R)-S(8)-acetyldihydrolipoyl]-L-lysyl-[protein] + CO2</text>
        <dbReference type="Rhea" id="RHEA:19189"/>
        <dbReference type="Rhea" id="RHEA-COMP:10474"/>
        <dbReference type="Rhea" id="RHEA-COMP:10478"/>
        <dbReference type="ChEBI" id="CHEBI:15361"/>
        <dbReference type="ChEBI" id="CHEBI:15378"/>
        <dbReference type="ChEBI" id="CHEBI:16526"/>
        <dbReference type="ChEBI" id="CHEBI:83099"/>
        <dbReference type="ChEBI" id="CHEBI:83111"/>
        <dbReference type="EC" id="1.2.4.1"/>
    </reaction>
</comment>
<dbReference type="Gene3D" id="3.40.50.920">
    <property type="match status" value="1"/>
</dbReference>
<dbReference type="SUPFAM" id="SSF52518">
    <property type="entry name" value="Thiamin diphosphate-binding fold (THDP-binding)"/>
    <property type="match status" value="2"/>
</dbReference>
<accession>A0A517YBD3</accession>
<keyword evidence="15" id="KW-1185">Reference proteome</keyword>
<evidence type="ECO:0000256" key="9">
    <source>
        <dbReference type="PIRNR" id="PIRNR000156"/>
    </source>
</evidence>
<evidence type="ECO:0000256" key="10">
    <source>
        <dbReference type="PIRSR" id="PIRSR000156-1"/>
    </source>
</evidence>
<proteinExistence type="predicted"/>
<dbReference type="Pfam" id="PF17831">
    <property type="entry name" value="PDH_E1_M"/>
    <property type="match status" value="1"/>
</dbReference>
<dbReference type="InterPro" id="IPR004660">
    <property type="entry name" value="PDH_E1"/>
</dbReference>
<dbReference type="InterPro" id="IPR051157">
    <property type="entry name" value="PDH/Transketolase"/>
</dbReference>
<keyword evidence="6 9" id="KW-0786">Thiamine pyrophosphate</keyword>
<gene>
    <name evidence="14" type="primary">aceE</name>
    <name evidence="14" type="ORF">ETAA8_26190</name>
</gene>
<dbReference type="FunFam" id="3.40.50.970:FF:000011">
    <property type="entry name" value="Pyruvate dehydrogenase E1 component"/>
    <property type="match status" value="1"/>
</dbReference>
<protein>
    <recommendedName>
        <fullName evidence="4 9">Pyruvate dehydrogenase E1 component</fullName>
        <ecNumber evidence="3 9">1.2.4.1</ecNumber>
    </recommendedName>
</protein>
<dbReference type="GO" id="GO:0046872">
    <property type="term" value="F:metal ion binding"/>
    <property type="evidence" value="ECO:0007669"/>
    <property type="project" value="UniProtKB-KW"/>
</dbReference>
<sequence length="906" mass="101592">MSDVQDIPVDEAAASTFNPVQDVDPAETREWLDSLNYVLQSKGPERIKYLLNALEERAREQGVELPVDMNTPYINTIPPKAQPRYPGNRELERRIKSIIRWNAMAMVVRANKNFDGVGGHISTFASSATLYEVAFNHFFRGRGSDGYSGDQIYFQGHASPGMYSRAFLEGRLSEENLDHFRRELRETPGLSSYPHPWLMPEFWEFPTVSMGLGPIMAIYQARFNYYLQDRGIRPMNGRKVWAFLGDGECDEPESLGAITLAGREKLENLIFVINCNLQRLDGPVRGNGKIIQELEALFRGAGWNVIKVVWGDDWDALLEKDETGLLAKRMAEVVDGQYQKYVVMPGSYIREHFFGKYPELLKLVENYSDEKLAKLRRGGHDPEKVYAAYKAATESNGKPTVILAKTIKGYGLGEAGEGRNVAHNNKKLNEAELLEFRTRFGIPISDAEVTKTPFYKPPHDSAEMKYLRERREALGGSMPSRPKVAPLIETPRLSDPGFKEFLVGTGDKEASTTMAFVALLRKLCRDKQIGKYVVPIVPDESRTFGMEGMFNEIGIYSHVGQLYEPVDSGILAKYKEATDGQILEEGITEAGSISSFCAAGTAYASHGVNMIPFYIYYSMFGFQRVGDSIWAAQDMRAKGFLLGGTAGRTTLNGEGLQHQDGHSLLNAIAFPNVRAFDPAYNYEIATIILDGMRRLYQDGETAIYYLMVGNENYVHAPMPEGCEDGIIRGMYKFRTKEAGGKLKVNLFGSGAIFRHVLAAQDLLAEKYGISSNVWSVTSYTQLRRDAHMCERWNMLHPGEPRRTSYVEELLKEEKGSLFVAASDYVRALQEQIAQWVPGDYYALGTDGMGRSETREALRRHFEVDAQCITLATLYKLGLRGDLDKSVAAQAVIDLGINPEKIDPYFA</sequence>
<evidence type="ECO:0000259" key="11">
    <source>
        <dbReference type="Pfam" id="PF00456"/>
    </source>
</evidence>
<feature type="domain" description="Transketolase N-terminal" evidence="11">
    <location>
        <begin position="119"/>
        <end position="317"/>
    </location>
</feature>
<keyword evidence="10" id="KW-0479">Metal-binding</keyword>
<feature type="domain" description="Transketolase-like C-terminal" evidence="13">
    <location>
        <begin position="729"/>
        <end position="864"/>
    </location>
</feature>
<dbReference type="Pfam" id="PF00456">
    <property type="entry name" value="Transketolase_N"/>
    <property type="match status" value="1"/>
</dbReference>
<feature type="domain" description="Pyruvate dehydrogenase E1 component middle" evidence="12">
    <location>
        <begin position="489"/>
        <end position="715"/>
    </location>
</feature>
<evidence type="ECO:0000259" key="13">
    <source>
        <dbReference type="Pfam" id="PF22613"/>
    </source>
</evidence>
<dbReference type="InterPro" id="IPR055152">
    <property type="entry name" value="Transketolase-like_C_2"/>
</dbReference>
<dbReference type="GO" id="GO:0004739">
    <property type="term" value="F:pyruvate dehydrogenase (acetyl-transferring) activity"/>
    <property type="evidence" value="ECO:0007669"/>
    <property type="project" value="UniProtKB-EC"/>
</dbReference>
<comment type="function">
    <text evidence="2 9">Component of the pyruvate dehydrogenase (PDH) complex, that catalyzes the overall conversion of pyruvate to acetyl-CoA and CO(2).</text>
</comment>
<evidence type="ECO:0000256" key="8">
    <source>
        <dbReference type="ARBA" id="ARBA00051231"/>
    </source>
</evidence>
<dbReference type="Pfam" id="PF22613">
    <property type="entry name" value="Transketolase_C_1"/>
    <property type="match status" value="1"/>
</dbReference>
<keyword evidence="10" id="KW-0460">Magnesium</keyword>
<evidence type="ECO:0000313" key="14">
    <source>
        <dbReference type="EMBL" id="QDU27531.1"/>
    </source>
</evidence>
<feature type="binding site" evidence="10">
    <location>
        <position position="246"/>
    </location>
    <ligand>
        <name>Mg(2+)</name>
        <dbReference type="ChEBI" id="CHEBI:18420"/>
    </ligand>
</feature>
<keyword evidence="7 9" id="KW-0670">Pyruvate</keyword>
<evidence type="ECO:0000259" key="12">
    <source>
        <dbReference type="Pfam" id="PF17831"/>
    </source>
</evidence>